<reference evidence="2 3" key="1">
    <citation type="journal article" date="2019" name="Science, e1252229">
        <title>Invertible promoters mediate bacterial phase variation, antibiotic resistance, and host adaptation in the gut.</title>
        <authorList>
            <person name="Jiang X."/>
            <person name="Hall A.B."/>
            <person name="Arthur T.D."/>
            <person name="Plichta D.R."/>
            <person name="Covington C.T."/>
            <person name="Poyet M."/>
            <person name="Crothers J."/>
            <person name="Moses P.L."/>
            <person name="Tolonen A.C."/>
            <person name="Vlamakis H."/>
            <person name="Alm E.J."/>
            <person name="Xavier R.J."/>
        </authorList>
    </citation>
    <scope>NUCLEOTIDE SEQUENCE [LARGE SCALE GENOMIC DNA]</scope>
    <source>
        <strain evidence="3">aa_0143</strain>
    </source>
</reference>
<gene>
    <name evidence="2" type="ORF">EAI93_13650</name>
</gene>
<keyword evidence="1" id="KW-0812">Transmembrane</keyword>
<dbReference type="AlphaFoldDB" id="A0A4Q5C363"/>
<dbReference type="EMBL" id="RCYR01000054">
    <property type="protein sequence ID" value="RYS76008.1"/>
    <property type="molecule type" value="Genomic_DNA"/>
</dbReference>
<name>A0A4Q5C363_9FIRM</name>
<sequence>KMDVKSFVFIKSPRIEKVINARQHFSRILSSAFRHFYFIFLIYLKLTTLPVGRVVMILPIIIIL</sequence>
<feature type="non-terminal residue" evidence="2">
    <location>
        <position position="1"/>
    </location>
</feature>
<keyword evidence="1" id="KW-1133">Transmembrane helix</keyword>
<dbReference type="Proteomes" id="UP000292665">
    <property type="component" value="Unassembled WGS sequence"/>
</dbReference>
<evidence type="ECO:0000313" key="3">
    <source>
        <dbReference type="Proteomes" id="UP000292665"/>
    </source>
</evidence>
<organism evidence="2 3">
    <name type="scientific">[Ruminococcus] torques</name>
    <dbReference type="NCBI Taxonomy" id="33039"/>
    <lineage>
        <taxon>Bacteria</taxon>
        <taxon>Bacillati</taxon>
        <taxon>Bacillota</taxon>
        <taxon>Clostridia</taxon>
        <taxon>Lachnospirales</taxon>
        <taxon>Lachnospiraceae</taxon>
        <taxon>Mediterraneibacter</taxon>
    </lineage>
</organism>
<feature type="transmembrane region" description="Helical" evidence="1">
    <location>
        <begin position="36"/>
        <end position="63"/>
    </location>
</feature>
<comment type="caution">
    <text evidence="2">The sequence shown here is derived from an EMBL/GenBank/DDBJ whole genome shotgun (WGS) entry which is preliminary data.</text>
</comment>
<evidence type="ECO:0000313" key="2">
    <source>
        <dbReference type="EMBL" id="RYS76008.1"/>
    </source>
</evidence>
<protein>
    <submittedName>
        <fullName evidence="2">Uncharacterized protein</fullName>
    </submittedName>
</protein>
<proteinExistence type="predicted"/>
<accession>A0A4Q5C363</accession>
<keyword evidence="1" id="KW-0472">Membrane</keyword>
<evidence type="ECO:0000256" key="1">
    <source>
        <dbReference type="SAM" id="Phobius"/>
    </source>
</evidence>